<dbReference type="PROSITE" id="PS51186">
    <property type="entry name" value="GNAT"/>
    <property type="match status" value="1"/>
</dbReference>
<dbReference type="PANTHER" id="PTHR37817:SF1">
    <property type="entry name" value="N-ACETYLTRANSFERASE EIS"/>
    <property type="match status" value="1"/>
</dbReference>
<dbReference type="CDD" id="cd04301">
    <property type="entry name" value="NAT_SF"/>
    <property type="match status" value="1"/>
</dbReference>
<comment type="caution">
    <text evidence="2">The sequence shown here is derived from an EMBL/GenBank/DDBJ whole genome shotgun (WGS) entry which is preliminary data.</text>
</comment>
<proteinExistence type="predicted"/>
<dbReference type="GO" id="GO:0034069">
    <property type="term" value="F:aminoglycoside N-acetyltransferase activity"/>
    <property type="evidence" value="ECO:0007669"/>
    <property type="project" value="TreeGrafter"/>
</dbReference>
<protein>
    <submittedName>
        <fullName evidence="2">GNAT family N-acetyltransferase</fullName>
    </submittedName>
</protein>
<dbReference type="InterPro" id="IPR000182">
    <property type="entry name" value="GNAT_dom"/>
</dbReference>
<organism evidence="2 3">
    <name type="scientific">Solobacterium moorei</name>
    <dbReference type="NCBI Taxonomy" id="102148"/>
    <lineage>
        <taxon>Bacteria</taxon>
        <taxon>Bacillati</taxon>
        <taxon>Bacillota</taxon>
        <taxon>Erysipelotrichia</taxon>
        <taxon>Erysipelotrichales</taxon>
        <taxon>Erysipelotrichaceae</taxon>
        <taxon>Solobacterium</taxon>
    </lineage>
</organism>
<name>A0A412PHB5_9FIRM</name>
<keyword evidence="2" id="KW-0808">Transferase</keyword>
<dbReference type="SUPFAM" id="SSF55729">
    <property type="entry name" value="Acyl-CoA N-acyltransferases (Nat)"/>
    <property type="match status" value="1"/>
</dbReference>
<gene>
    <name evidence="2" type="ORF">DWX20_00375</name>
</gene>
<sequence>MITKATKEQATEVKNLWKVCFPQEDEGYIDYYFKNLFVPENCFVYVEEGHVVSAIIRAPHSMMFNDKVLRTSMILGVGTLPAYRKRGYMKRLMEIVLDACEHTELITLIQAYDQKLYEPYGFRNIYNRSTYRLTRDDVKRSTNFGCSYEPTAIDLLKVYSAFIRRFNGYYARDLEYFVKYKKEINAQGGKIVAYYNGKDQIRGYATMLPKGDVLEIEELIYLDSTALLKLCNAALFEKDVVELHVSEAEDLTLVFPETKVETYGSTMARLNDAKLFSKLVGRDIATVEQAFATSIKPLNLNEFA</sequence>
<dbReference type="InterPro" id="IPR051554">
    <property type="entry name" value="Acetyltransferase_Eis"/>
</dbReference>
<feature type="domain" description="N-acetyltransferase" evidence="1">
    <location>
        <begin position="1"/>
        <end position="153"/>
    </location>
</feature>
<evidence type="ECO:0000259" key="1">
    <source>
        <dbReference type="PROSITE" id="PS51186"/>
    </source>
</evidence>
<dbReference type="Gene3D" id="3.40.630.30">
    <property type="match status" value="2"/>
</dbReference>
<evidence type="ECO:0000313" key="3">
    <source>
        <dbReference type="Proteomes" id="UP000284731"/>
    </source>
</evidence>
<dbReference type="RefSeq" id="WP_118764058.1">
    <property type="nucleotide sequence ID" value="NZ_CABJCF010000001.1"/>
</dbReference>
<dbReference type="GO" id="GO:0030649">
    <property type="term" value="P:aminoglycoside antibiotic catabolic process"/>
    <property type="evidence" value="ECO:0007669"/>
    <property type="project" value="TreeGrafter"/>
</dbReference>
<dbReference type="EMBL" id="QRWX01000001">
    <property type="protein sequence ID" value="RGT57540.1"/>
    <property type="molecule type" value="Genomic_DNA"/>
</dbReference>
<dbReference type="InterPro" id="IPR016181">
    <property type="entry name" value="Acyl_CoA_acyltransferase"/>
</dbReference>
<dbReference type="AlphaFoldDB" id="A0A412PHB5"/>
<evidence type="ECO:0000313" key="2">
    <source>
        <dbReference type="EMBL" id="RGT57540.1"/>
    </source>
</evidence>
<dbReference type="Proteomes" id="UP000284731">
    <property type="component" value="Unassembled WGS sequence"/>
</dbReference>
<accession>A0A412PHB5</accession>
<reference evidence="2 3" key="1">
    <citation type="submission" date="2018-08" db="EMBL/GenBank/DDBJ databases">
        <title>A genome reference for cultivated species of the human gut microbiota.</title>
        <authorList>
            <person name="Zou Y."/>
            <person name="Xue W."/>
            <person name="Luo G."/>
        </authorList>
    </citation>
    <scope>NUCLEOTIDE SEQUENCE [LARGE SCALE GENOMIC DNA]</scope>
    <source>
        <strain evidence="2 3">AF18-46</strain>
    </source>
</reference>
<dbReference type="PANTHER" id="PTHR37817">
    <property type="entry name" value="N-ACETYLTRANSFERASE EIS"/>
    <property type="match status" value="1"/>
</dbReference>
<dbReference type="Pfam" id="PF13527">
    <property type="entry name" value="Acetyltransf_9"/>
    <property type="match status" value="1"/>
</dbReference>